<keyword evidence="6" id="KW-0378">Hydrolase</keyword>
<keyword evidence="3" id="KW-0547">Nucleotide-binding</keyword>
<reference evidence="9 10" key="1">
    <citation type="journal article" date="2019" name="Gigascience">
        <title>Whole-genome sequence of the oriental lung fluke Paragonimus westermani.</title>
        <authorList>
            <person name="Oey H."/>
            <person name="Zakrzewski M."/>
            <person name="Narain K."/>
            <person name="Devi K.R."/>
            <person name="Agatsuma T."/>
            <person name="Nawaratna S."/>
            <person name="Gobert G.N."/>
            <person name="Jones M.K."/>
            <person name="Ragan M.A."/>
            <person name="McManus D.P."/>
            <person name="Krause L."/>
        </authorList>
    </citation>
    <scope>NUCLEOTIDE SEQUENCE [LARGE SCALE GENOMIC DNA]</scope>
    <source>
        <strain evidence="9 10">IND2009</strain>
    </source>
</reference>
<dbReference type="GO" id="GO:0008237">
    <property type="term" value="F:metallopeptidase activity"/>
    <property type="evidence" value="ECO:0007669"/>
    <property type="project" value="UniProtKB-KW"/>
</dbReference>
<dbReference type="InterPro" id="IPR027417">
    <property type="entry name" value="P-loop_NTPase"/>
</dbReference>
<feature type="transmembrane region" description="Helical" evidence="8">
    <location>
        <begin position="212"/>
        <end position="229"/>
    </location>
</feature>
<evidence type="ECO:0000256" key="3">
    <source>
        <dbReference type="ARBA" id="ARBA00022741"/>
    </source>
</evidence>
<feature type="compositionally biased region" description="Basic and acidic residues" evidence="7">
    <location>
        <begin position="41"/>
        <end position="50"/>
    </location>
</feature>
<gene>
    <name evidence="9" type="ORF">DEA37_0004221</name>
</gene>
<dbReference type="Proteomes" id="UP000324629">
    <property type="component" value="Unassembled WGS sequence"/>
</dbReference>
<keyword evidence="5" id="KW-0067">ATP-binding</keyword>
<dbReference type="EMBL" id="QNGE01002444">
    <property type="protein sequence ID" value="KAA3675575.1"/>
    <property type="molecule type" value="Genomic_DNA"/>
</dbReference>
<keyword evidence="10" id="KW-1185">Reference proteome</keyword>
<keyword evidence="6" id="KW-0645">Protease</keyword>
<feature type="region of interest" description="Disordered" evidence="7">
    <location>
        <begin position="40"/>
        <end position="62"/>
    </location>
</feature>
<dbReference type="PANTHER" id="PTHR43655">
    <property type="entry name" value="ATP-DEPENDENT PROTEASE"/>
    <property type="match status" value="1"/>
</dbReference>
<sequence>MNRFGSVCFFLKQWNPVRLIRGQAYTACAGRFKPVNLFKTETNKSSDKPPHPSSSSTGPNKLPFKRIEFEFSFGRGKSPDSSGGWNIGPWLLLGAFGIASMVIYNASRYQKITWKDFVDNFLQKGIVHHLEVVNKSWVRVYLQPGTEATVLRDSGGLGFGTRMTGSDSICWFEIGAVDTFERSLRELEAHLGVDPMHRMHINYVSRMQVSDFLYIGFYVALLGIAVYSFRSTTGGMVRKSGMGSGLFNFAQSPVRLIERDKIGVRFADVAGCEEAKLEIIEFVNFLKNPERYEALGAKIPRGAVLKVSFFKFHC</sequence>
<proteinExistence type="predicted"/>
<evidence type="ECO:0000313" key="10">
    <source>
        <dbReference type="Proteomes" id="UP000324629"/>
    </source>
</evidence>
<organism evidence="9 10">
    <name type="scientific">Paragonimus westermani</name>
    <dbReference type="NCBI Taxonomy" id="34504"/>
    <lineage>
        <taxon>Eukaryota</taxon>
        <taxon>Metazoa</taxon>
        <taxon>Spiralia</taxon>
        <taxon>Lophotrochozoa</taxon>
        <taxon>Platyhelminthes</taxon>
        <taxon>Trematoda</taxon>
        <taxon>Digenea</taxon>
        <taxon>Plagiorchiida</taxon>
        <taxon>Troglotremata</taxon>
        <taxon>Troglotrematidae</taxon>
        <taxon>Paragonimus</taxon>
    </lineage>
</organism>
<dbReference type="AlphaFoldDB" id="A0A5J4NJ33"/>
<keyword evidence="8" id="KW-0472">Membrane</keyword>
<keyword evidence="2" id="KW-0479">Metal-binding</keyword>
<evidence type="ECO:0000313" key="9">
    <source>
        <dbReference type="EMBL" id="KAA3675575.1"/>
    </source>
</evidence>
<keyword evidence="8" id="KW-0812">Transmembrane</keyword>
<name>A0A5J4NJ33_9TREM</name>
<dbReference type="GO" id="GO:0034982">
    <property type="term" value="P:mitochondrial protein processing"/>
    <property type="evidence" value="ECO:0007669"/>
    <property type="project" value="TreeGrafter"/>
</dbReference>
<keyword evidence="8" id="KW-1133">Transmembrane helix</keyword>
<dbReference type="InterPro" id="IPR050928">
    <property type="entry name" value="ATP-dep_Zn_Metalloprotease"/>
</dbReference>
<dbReference type="GO" id="GO:0005524">
    <property type="term" value="F:ATP binding"/>
    <property type="evidence" value="ECO:0007669"/>
    <property type="project" value="UniProtKB-KW"/>
</dbReference>
<dbReference type="GO" id="GO:0046872">
    <property type="term" value="F:metal ion binding"/>
    <property type="evidence" value="ECO:0007669"/>
    <property type="project" value="UniProtKB-KW"/>
</dbReference>
<evidence type="ECO:0000256" key="7">
    <source>
        <dbReference type="SAM" id="MobiDB-lite"/>
    </source>
</evidence>
<evidence type="ECO:0000256" key="6">
    <source>
        <dbReference type="ARBA" id="ARBA00023049"/>
    </source>
</evidence>
<dbReference type="Gene3D" id="3.40.50.300">
    <property type="entry name" value="P-loop containing nucleotide triphosphate hydrolases"/>
    <property type="match status" value="1"/>
</dbReference>
<accession>A0A5J4NJ33</accession>
<dbReference type="PANTHER" id="PTHR43655:SF2">
    <property type="entry name" value="AFG3 LIKE MATRIX AAA PEPTIDASE SUBUNIT 2, ISOFORM A"/>
    <property type="match status" value="1"/>
</dbReference>
<dbReference type="Gene3D" id="3.40.1690.20">
    <property type="match status" value="1"/>
</dbReference>
<feature type="transmembrane region" description="Helical" evidence="8">
    <location>
        <begin position="87"/>
        <end position="106"/>
    </location>
</feature>
<keyword evidence="4" id="KW-0862">Zinc</keyword>
<dbReference type="GO" id="GO:0005745">
    <property type="term" value="C:m-AAA complex"/>
    <property type="evidence" value="ECO:0007669"/>
    <property type="project" value="TreeGrafter"/>
</dbReference>
<evidence type="ECO:0000256" key="8">
    <source>
        <dbReference type="SAM" id="Phobius"/>
    </source>
</evidence>
<evidence type="ECO:0000256" key="5">
    <source>
        <dbReference type="ARBA" id="ARBA00022840"/>
    </source>
</evidence>
<protein>
    <submittedName>
        <fullName evidence="9">AFG3 family protein</fullName>
    </submittedName>
</protein>
<evidence type="ECO:0000256" key="1">
    <source>
        <dbReference type="ARBA" id="ARBA00001947"/>
    </source>
</evidence>
<evidence type="ECO:0000256" key="4">
    <source>
        <dbReference type="ARBA" id="ARBA00022833"/>
    </source>
</evidence>
<comment type="caution">
    <text evidence="9">The sequence shown here is derived from an EMBL/GenBank/DDBJ whole genome shotgun (WGS) entry which is preliminary data.</text>
</comment>
<keyword evidence="6" id="KW-0482">Metalloprotease</keyword>
<evidence type="ECO:0000256" key="2">
    <source>
        <dbReference type="ARBA" id="ARBA00022723"/>
    </source>
</evidence>
<comment type="cofactor">
    <cofactor evidence="1">
        <name>Zn(2+)</name>
        <dbReference type="ChEBI" id="CHEBI:29105"/>
    </cofactor>
</comment>